<dbReference type="PROSITE" id="PS50929">
    <property type="entry name" value="ABC_TM1F"/>
    <property type="match status" value="1"/>
</dbReference>
<dbReference type="Pfam" id="PF00005">
    <property type="entry name" value="ABC_tran"/>
    <property type="match status" value="2"/>
</dbReference>
<feature type="transmembrane region" description="Helical" evidence="9">
    <location>
        <begin position="701"/>
        <end position="718"/>
    </location>
</feature>
<organism evidence="12">
    <name type="scientific">Odontella aurita</name>
    <dbReference type="NCBI Taxonomy" id="265563"/>
    <lineage>
        <taxon>Eukaryota</taxon>
        <taxon>Sar</taxon>
        <taxon>Stramenopiles</taxon>
        <taxon>Ochrophyta</taxon>
        <taxon>Bacillariophyta</taxon>
        <taxon>Mediophyceae</taxon>
        <taxon>Biddulphiophycidae</taxon>
        <taxon>Eupodiscales</taxon>
        <taxon>Odontellaceae</taxon>
        <taxon>Odontella</taxon>
    </lineage>
</organism>
<evidence type="ECO:0000259" key="11">
    <source>
        <dbReference type="PROSITE" id="PS50929"/>
    </source>
</evidence>
<dbReference type="GO" id="GO:0005524">
    <property type="term" value="F:ATP binding"/>
    <property type="evidence" value="ECO:0007669"/>
    <property type="project" value="UniProtKB-KW"/>
</dbReference>
<keyword evidence="6 9" id="KW-1133">Transmembrane helix</keyword>
<dbReference type="Gene3D" id="3.40.50.300">
    <property type="entry name" value="P-loop containing nucleotide triphosphate hydrolases"/>
    <property type="match status" value="2"/>
</dbReference>
<dbReference type="PROSITE" id="PS50893">
    <property type="entry name" value="ABC_TRANSPORTER_2"/>
    <property type="match status" value="1"/>
</dbReference>
<evidence type="ECO:0000256" key="9">
    <source>
        <dbReference type="SAM" id="Phobius"/>
    </source>
</evidence>
<feature type="domain" description="ABC transmembrane type-1" evidence="11">
    <location>
        <begin position="512"/>
        <end position="761"/>
    </location>
</feature>
<dbReference type="PANTHER" id="PTHR43394:SF1">
    <property type="entry name" value="ATP-BINDING CASSETTE SUB-FAMILY B MEMBER 10, MITOCHONDRIAL"/>
    <property type="match status" value="1"/>
</dbReference>
<reference evidence="12" key="1">
    <citation type="submission" date="2021-01" db="EMBL/GenBank/DDBJ databases">
        <authorList>
            <person name="Corre E."/>
            <person name="Pelletier E."/>
            <person name="Niang G."/>
            <person name="Scheremetjew M."/>
            <person name="Finn R."/>
            <person name="Kale V."/>
            <person name="Holt S."/>
            <person name="Cochrane G."/>
            <person name="Meng A."/>
            <person name="Brown T."/>
            <person name="Cohen L."/>
        </authorList>
    </citation>
    <scope>NUCLEOTIDE SEQUENCE</scope>
    <source>
        <strain evidence="12">Isolate 1302-5</strain>
    </source>
</reference>
<evidence type="ECO:0000256" key="1">
    <source>
        <dbReference type="ARBA" id="ARBA00004141"/>
    </source>
</evidence>
<proteinExistence type="predicted"/>
<evidence type="ECO:0000259" key="10">
    <source>
        <dbReference type="PROSITE" id="PS50893"/>
    </source>
</evidence>
<dbReference type="GO" id="GO:0016887">
    <property type="term" value="F:ATP hydrolysis activity"/>
    <property type="evidence" value="ECO:0007669"/>
    <property type="project" value="InterPro"/>
</dbReference>
<dbReference type="Pfam" id="PF00664">
    <property type="entry name" value="ABC_membrane"/>
    <property type="match status" value="1"/>
</dbReference>
<dbReference type="InterPro" id="IPR003593">
    <property type="entry name" value="AAA+_ATPase"/>
</dbReference>
<feature type="transmembrane region" description="Helical" evidence="9">
    <location>
        <begin position="526"/>
        <end position="549"/>
    </location>
</feature>
<sequence>MTLPDAYNSVIGDWGVHLTGAQMQRIAIARALISDPKVLIFDEATKALDRENGESIQDIIDELALERNRTTIILPTRLSEIRHVDTIVAMDRGRCVETGHHDQLMNSSAGYYRTLVERENSSPAADDSFSRKRDAAADADDSNDEGRGGRGDRQRRDDCLLRFLNVRFSYPSRPNKTVLNGFNLSVRQGELLALVGPHRGGKMTALMLAGRLYDAIVGRVDYNGQDVRKLDVTWLREQICFLQLNAPLLNTTVARNIDPNGDYSREEIVKACGMANVHKEITSLRGGYDAEVRTGGSQLSACFRQRIALANAFLKRPNVILLDEASTNVDSELDDSVQDALERLLTTEGRTSVVVAHRNSTVRAADRIAYVVDGRVREVASHDDLMDHPNGPYRKLVESQRNRDFLDVESLRRSEVSLRIEDEDEEEEDAMALEEQVERGEFRAYDYQRARRIAFPDALHLILGACGSVIVGGVFPSCGYLFGRVSAVIYRSVPLCEKEGGPSPCGAAAVEAIANDTKNLSVQYGIYWIVIAAACLIGSAVTFWAFGTARERMNRRIRRSSFAALVRQEMGYFDRRSDARNTTYMLENDVGQIHVFSSEQIRVISKNLASLVAGLTIACVAMWPLALCSLAVFPLTRFATNLEVSAFLDEDGDENENQGFDSPGGIVLETLLHIRTVSSLGIERQRYRDYQRALKREDPNFVRIGLMAGVISALPLIIEQLTNALVYWWGGWLLYYYGHLYTFEDLVISLFSLFFALLSLSESVRGAQDNEMCQRSAGRVFYLLNRKSSIDPQPEEEEEV</sequence>
<evidence type="ECO:0000256" key="6">
    <source>
        <dbReference type="ARBA" id="ARBA00022989"/>
    </source>
</evidence>
<dbReference type="Gene3D" id="1.20.1560.10">
    <property type="entry name" value="ABC transporter type 1, transmembrane domain"/>
    <property type="match status" value="1"/>
</dbReference>
<comment type="subcellular location">
    <subcellularLocation>
        <location evidence="1">Membrane</location>
        <topology evidence="1">Multi-pass membrane protein</topology>
    </subcellularLocation>
</comment>
<feature type="domain" description="ABC transporter" evidence="10">
    <location>
        <begin position="161"/>
        <end position="398"/>
    </location>
</feature>
<evidence type="ECO:0008006" key="13">
    <source>
        <dbReference type="Google" id="ProtNLM"/>
    </source>
</evidence>
<dbReference type="SUPFAM" id="SSF52540">
    <property type="entry name" value="P-loop containing nucleoside triphosphate hydrolases"/>
    <property type="match status" value="2"/>
</dbReference>
<evidence type="ECO:0000313" key="12">
    <source>
        <dbReference type="EMBL" id="CAE2286887.1"/>
    </source>
</evidence>
<feature type="transmembrane region" description="Helical" evidence="9">
    <location>
        <begin position="738"/>
        <end position="758"/>
    </location>
</feature>
<feature type="compositionally biased region" description="Basic and acidic residues" evidence="8">
    <location>
        <begin position="144"/>
        <end position="154"/>
    </location>
</feature>
<evidence type="ECO:0000256" key="7">
    <source>
        <dbReference type="ARBA" id="ARBA00023136"/>
    </source>
</evidence>
<keyword evidence="5" id="KW-0067">ATP-binding</keyword>
<dbReference type="SMART" id="SM00382">
    <property type="entry name" value="AAA"/>
    <property type="match status" value="1"/>
</dbReference>
<evidence type="ECO:0000256" key="5">
    <source>
        <dbReference type="ARBA" id="ARBA00022840"/>
    </source>
</evidence>
<gene>
    <name evidence="12" type="ORF">OAUR00152_LOCUS40885</name>
</gene>
<dbReference type="GO" id="GO:0015421">
    <property type="term" value="F:ABC-type oligopeptide transporter activity"/>
    <property type="evidence" value="ECO:0007669"/>
    <property type="project" value="TreeGrafter"/>
</dbReference>
<dbReference type="InterPro" id="IPR011527">
    <property type="entry name" value="ABC1_TM_dom"/>
</dbReference>
<dbReference type="GO" id="GO:0005743">
    <property type="term" value="C:mitochondrial inner membrane"/>
    <property type="evidence" value="ECO:0007669"/>
    <property type="project" value="TreeGrafter"/>
</dbReference>
<protein>
    <recommendedName>
        <fullName evidence="13">ABC transporter domain-containing protein</fullName>
    </recommendedName>
</protein>
<dbReference type="InterPro" id="IPR036640">
    <property type="entry name" value="ABC1_TM_sf"/>
</dbReference>
<accession>A0A7S4NHN6</accession>
<dbReference type="GO" id="GO:0090374">
    <property type="term" value="P:oligopeptide export from mitochondrion"/>
    <property type="evidence" value="ECO:0007669"/>
    <property type="project" value="TreeGrafter"/>
</dbReference>
<dbReference type="EMBL" id="HBKQ01059910">
    <property type="protein sequence ID" value="CAE2286887.1"/>
    <property type="molecule type" value="Transcribed_RNA"/>
</dbReference>
<keyword evidence="4" id="KW-0547">Nucleotide-binding</keyword>
<dbReference type="InterPro" id="IPR039421">
    <property type="entry name" value="Type_1_exporter"/>
</dbReference>
<evidence type="ECO:0000256" key="2">
    <source>
        <dbReference type="ARBA" id="ARBA00022448"/>
    </source>
</evidence>
<feature type="region of interest" description="Disordered" evidence="8">
    <location>
        <begin position="121"/>
        <end position="154"/>
    </location>
</feature>
<dbReference type="FunFam" id="3.40.50.300:FF:000604">
    <property type="entry name" value="ABC transporter B family member 28"/>
    <property type="match status" value="1"/>
</dbReference>
<feature type="transmembrane region" description="Helical" evidence="9">
    <location>
        <begin position="608"/>
        <end position="633"/>
    </location>
</feature>
<dbReference type="AlphaFoldDB" id="A0A7S4NHN6"/>
<keyword evidence="7 9" id="KW-0472">Membrane</keyword>
<dbReference type="PANTHER" id="PTHR43394">
    <property type="entry name" value="ATP-DEPENDENT PERMEASE MDL1, MITOCHONDRIAL"/>
    <property type="match status" value="1"/>
</dbReference>
<dbReference type="InterPro" id="IPR027417">
    <property type="entry name" value="P-loop_NTPase"/>
</dbReference>
<feature type="transmembrane region" description="Helical" evidence="9">
    <location>
        <begin position="458"/>
        <end position="482"/>
    </location>
</feature>
<evidence type="ECO:0000256" key="3">
    <source>
        <dbReference type="ARBA" id="ARBA00022692"/>
    </source>
</evidence>
<name>A0A7S4NHN6_9STRA</name>
<evidence type="ECO:0000256" key="8">
    <source>
        <dbReference type="SAM" id="MobiDB-lite"/>
    </source>
</evidence>
<keyword evidence="2" id="KW-0813">Transport</keyword>
<dbReference type="SUPFAM" id="SSF90123">
    <property type="entry name" value="ABC transporter transmembrane region"/>
    <property type="match status" value="1"/>
</dbReference>
<evidence type="ECO:0000256" key="4">
    <source>
        <dbReference type="ARBA" id="ARBA00022741"/>
    </source>
</evidence>
<keyword evidence="3 9" id="KW-0812">Transmembrane</keyword>
<dbReference type="InterPro" id="IPR003439">
    <property type="entry name" value="ABC_transporter-like_ATP-bd"/>
</dbReference>